<sequence>MDEDQITEPSDRRALPFAEQLVLWALRLSVVGLKTGAPTDHPVLLAFRKVGAEPAAERVGLLTRIIGFGAERRVQIGVPCAFTVTEDERRILDLVAIGQAGVAGTLMLRGMLSPAACRAAAGLCTELATLLAEAGVFLQRPAAPPRPLRVPANTPSFGLVRAALS</sequence>
<evidence type="ECO:0000313" key="1">
    <source>
        <dbReference type="EMBL" id="OWJ64540.1"/>
    </source>
</evidence>
<name>A0A211ZH22_9PROT</name>
<dbReference type="RefSeq" id="WP_088153759.1">
    <property type="nucleotide sequence ID" value="NZ_NHON01000055.1"/>
</dbReference>
<keyword evidence="2" id="KW-1185">Reference proteome</keyword>
<reference evidence="2" key="1">
    <citation type="submission" date="2017-05" db="EMBL/GenBank/DDBJ databases">
        <authorList>
            <person name="Macchi M."/>
            <person name="Festa S."/>
            <person name="Coppotelli B.M."/>
            <person name="Morelli I.S."/>
        </authorList>
    </citation>
    <scope>NUCLEOTIDE SEQUENCE [LARGE SCALE GENOMIC DNA]</scope>
    <source>
        <strain evidence="2">I</strain>
    </source>
</reference>
<proteinExistence type="predicted"/>
<dbReference type="STRING" id="1122125.GCA_000423185_00021"/>
<comment type="caution">
    <text evidence="1">The sequence shown here is derived from an EMBL/GenBank/DDBJ whole genome shotgun (WGS) entry which is preliminary data.</text>
</comment>
<evidence type="ECO:0000313" key="2">
    <source>
        <dbReference type="Proteomes" id="UP000196655"/>
    </source>
</evidence>
<accession>A0A211ZH22</accession>
<dbReference type="Proteomes" id="UP000196655">
    <property type="component" value="Unassembled WGS sequence"/>
</dbReference>
<gene>
    <name evidence="1" type="ORF">BWR60_24175</name>
</gene>
<organism evidence="1 2">
    <name type="scientific">Inquilinus limosus</name>
    <dbReference type="NCBI Taxonomy" id="171674"/>
    <lineage>
        <taxon>Bacteria</taxon>
        <taxon>Pseudomonadati</taxon>
        <taxon>Pseudomonadota</taxon>
        <taxon>Alphaproteobacteria</taxon>
        <taxon>Rhodospirillales</taxon>
        <taxon>Rhodospirillaceae</taxon>
        <taxon>Inquilinus</taxon>
    </lineage>
</organism>
<protein>
    <submittedName>
        <fullName evidence="1">Uncharacterized protein</fullName>
    </submittedName>
</protein>
<dbReference type="AlphaFoldDB" id="A0A211ZH22"/>
<dbReference type="OrthoDB" id="7358224at2"/>
<dbReference type="EMBL" id="NHON01000055">
    <property type="protein sequence ID" value="OWJ64540.1"/>
    <property type="molecule type" value="Genomic_DNA"/>
</dbReference>